<comment type="caution">
    <text evidence="1">The sequence shown here is derived from an EMBL/GenBank/DDBJ whole genome shotgun (WGS) entry which is preliminary data.</text>
</comment>
<organism evidence="1 2">
    <name type="scientific">Gossypium australe</name>
    <dbReference type="NCBI Taxonomy" id="47621"/>
    <lineage>
        <taxon>Eukaryota</taxon>
        <taxon>Viridiplantae</taxon>
        <taxon>Streptophyta</taxon>
        <taxon>Embryophyta</taxon>
        <taxon>Tracheophyta</taxon>
        <taxon>Spermatophyta</taxon>
        <taxon>Magnoliopsida</taxon>
        <taxon>eudicotyledons</taxon>
        <taxon>Gunneridae</taxon>
        <taxon>Pentapetalae</taxon>
        <taxon>rosids</taxon>
        <taxon>malvids</taxon>
        <taxon>Malvales</taxon>
        <taxon>Malvaceae</taxon>
        <taxon>Malvoideae</taxon>
        <taxon>Gossypium</taxon>
    </lineage>
</organism>
<gene>
    <name evidence="1" type="ORF">EPI10_021426</name>
</gene>
<name>A0A5B6WIX6_9ROSI</name>
<dbReference type="InterPro" id="IPR053134">
    <property type="entry name" value="RNA-dir_DNA_polymerase"/>
</dbReference>
<dbReference type="InterPro" id="IPR043502">
    <property type="entry name" value="DNA/RNA_pol_sf"/>
</dbReference>
<dbReference type="PANTHER" id="PTHR24559:SF444">
    <property type="entry name" value="REVERSE TRANSCRIPTASE DOMAIN-CONTAINING PROTEIN"/>
    <property type="match status" value="1"/>
</dbReference>
<dbReference type="AlphaFoldDB" id="A0A5B6WIX6"/>
<accession>A0A5B6WIX6</accession>
<dbReference type="Pfam" id="PF08284">
    <property type="entry name" value="RVP_2"/>
    <property type="match status" value="1"/>
</dbReference>
<dbReference type="OrthoDB" id="437338at2759"/>
<sequence>MGRGQRAPSRCAGQNEARQLALVYTTRPREDRDAHDIITNIRPTHSYIASTVSRNLEILIESTTSDVIVLSPLGKSVLVSKLYRDVPLEAQGTDFLLVKHRVSLNCVTKRVVFRIEADKEVVVIEKRRDYLSNVISMLVAEKLVRKVCEAYLAYFWDSFVGNLRIVKDFSNVFPEELPRLPPNRKVDFGIELLPGTAPMSIAPYLIAPKELIELKAQLQELLDCGFIRPSGAPVLFFKKNDGTMRMCIDYQQLNKLTIKNKYPLSRTNDLFDQVKEVDVHKMAFRTGYGHYKFLVMPFGLTNSLAAFMDMMNRIFHPYLD</sequence>
<dbReference type="Gene3D" id="3.10.10.10">
    <property type="entry name" value="HIV Type 1 Reverse Transcriptase, subunit A, domain 1"/>
    <property type="match status" value="1"/>
</dbReference>
<dbReference type="EMBL" id="SMMG02000003">
    <property type="protein sequence ID" value="KAA3481027.1"/>
    <property type="molecule type" value="Genomic_DNA"/>
</dbReference>
<keyword evidence="2" id="KW-1185">Reference proteome</keyword>
<evidence type="ECO:0000313" key="2">
    <source>
        <dbReference type="Proteomes" id="UP000325315"/>
    </source>
</evidence>
<dbReference type="SUPFAM" id="SSF56672">
    <property type="entry name" value="DNA/RNA polymerases"/>
    <property type="match status" value="1"/>
</dbReference>
<proteinExistence type="predicted"/>
<protein>
    <submittedName>
        <fullName evidence="1">DNA/RNA polymerases superfamily protein</fullName>
    </submittedName>
</protein>
<reference evidence="2" key="1">
    <citation type="journal article" date="2019" name="Plant Biotechnol. J.">
        <title>Genome sequencing of the Australian wild diploid species Gossypium australe highlights disease resistance and delayed gland morphogenesis.</title>
        <authorList>
            <person name="Cai Y."/>
            <person name="Cai X."/>
            <person name="Wang Q."/>
            <person name="Wang P."/>
            <person name="Zhang Y."/>
            <person name="Cai C."/>
            <person name="Xu Y."/>
            <person name="Wang K."/>
            <person name="Zhou Z."/>
            <person name="Wang C."/>
            <person name="Geng S."/>
            <person name="Li B."/>
            <person name="Dong Q."/>
            <person name="Hou Y."/>
            <person name="Wang H."/>
            <person name="Ai P."/>
            <person name="Liu Z."/>
            <person name="Yi F."/>
            <person name="Sun M."/>
            <person name="An G."/>
            <person name="Cheng J."/>
            <person name="Zhang Y."/>
            <person name="Shi Q."/>
            <person name="Xie Y."/>
            <person name="Shi X."/>
            <person name="Chang Y."/>
            <person name="Huang F."/>
            <person name="Chen Y."/>
            <person name="Hong S."/>
            <person name="Mi L."/>
            <person name="Sun Q."/>
            <person name="Zhang L."/>
            <person name="Zhou B."/>
            <person name="Peng R."/>
            <person name="Zhang X."/>
            <person name="Liu F."/>
        </authorList>
    </citation>
    <scope>NUCLEOTIDE SEQUENCE [LARGE SCALE GENOMIC DNA]</scope>
    <source>
        <strain evidence="2">cv. PA1801</strain>
    </source>
</reference>
<dbReference type="Proteomes" id="UP000325315">
    <property type="component" value="Unassembled WGS sequence"/>
</dbReference>
<dbReference type="PANTHER" id="PTHR24559">
    <property type="entry name" value="TRANSPOSON TY3-I GAG-POL POLYPROTEIN"/>
    <property type="match status" value="1"/>
</dbReference>
<dbReference type="CDD" id="cd01647">
    <property type="entry name" value="RT_LTR"/>
    <property type="match status" value="1"/>
</dbReference>
<evidence type="ECO:0000313" key="1">
    <source>
        <dbReference type="EMBL" id="KAA3481027.1"/>
    </source>
</evidence>